<name>A0A382E9U6_9ZZZZ</name>
<reference evidence="1" key="1">
    <citation type="submission" date="2018-05" db="EMBL/GenBank/DDBJ databases">
        <authorList>
            <person name="Lanie J.A."/>
            <person name="Ng W.-L."/>
            <person name="Kazmierczak K.M."/>
            <person name="Andrzejewski T.M."/>
            <person name="Davidsen T.M."/>
            <person name="Wayne K.J."/>
            <person name="Tettelin H."/>
            <person name="Glass J.I."/>
            <person name="Rusch D."/>
            <person name="Podicherti R."/>
            <person name="Tsui H.-C.T."/>
            <person name="Winkler M.E."/>
        </authorList>
    </citation>
    <scope>NUCLEOTIDE SEQUENCE</scope>
</reference>
<gene>
    <name evidence="1" type="ORF">METZ01_LOCUS200302</name>
</gene>
<protein>
    <submittedName>
        <fullName evidence="1">Uncharacterized protein</fullName>
    </submittedName>
</protein>
<dbReference type="EMBL" id="UINC01043426">
    <property type="protein sequence ID" value="SVB47448.1"/>
    <property type="molecule type" value="Genomic_DNA"/>
</dbReference>
<proteinExistence type="predicted"/>
<dbReference type="AlphaFoldDB" id="A0A382E9U6"/>
<evidence type="ECO:0000313" key="1">
    <source>
        <dbReference type="EMBL" id="SVB47448.1"/>
    </source>
</evidence>
<organism evidence="1">
    <name type="scientific">marine metagenome</name>
    <dbReference type="NCBI Taxonomy" id="408172"/>
    <lineage>
        <taxon>unclassified sequences</taxon>
        <taxon>metagenomes</taxon>
        <taxon>ecological metagenomes</taxon>
    </lineage>
</organism>
<feature type="non-terminal residue" evidence="1">
    <location>
        <position position="1"/>
    </location>
</feature>
<sequence>VSAALQNHTLLKLTLHSSGQAIGQSLYYSHMTSKRSGILLILCIPNDDWILKRLESVNEHLDFPIEFFILKE</sequence>
<accession>A0A382E9U6</accession>